<comment type="caution">
    <text evidence="1">The sequence shown here is derived from an EMBL/GenBank/DDBJ whole genome shotgun (WGS) entry which is preliminary data.</text>
</comment>
<evidence type="ECO:0000313" key="2">
    <source>
        <dbReference type="Proteomes" id="UP001596414"/>
    </source>
</evidence>
<protein>
    <submittedName>
        <fullName evidence="1">Uncharacterized protein</fullName>
    </submittedName>
</protein>
<dbReference type="EMBL" id="JBHSZQ010000025">
    <property type="protein sequence ID" value="MFC7126640.1"/>
    <property type="molecule type" value="Genomic_DNA"/>
</dbReference>
<organism evidence="1 2">
    <name type="scientific">Halovenus rubra</name>
    <dbReference type="NCBI Taxonomy" id="869890"/>
    <lineage>
        <taxon>Archaea</taxon>
        <taxon>Methanobacteriati</taxon>
        <taxon>Methanobacteriota</taxon>
        <taxon>Stenosarchaea group</taxon>
        <taxon>Halobacteria</taxon>
        <taxon>Halobacteriales</taxon>
        <taxon>Haloarculaceae</taxon>
        <taxon>Halovenus</taxon>
    </lineage>
</organism>
<evidence type="ECO:0000313" key="1">
    <source>
        <dbReference type="EMBL" id="MFC7126640.1"/>
    </source>
</evidence>
<dbReference type="RefSeq" id="WP_267636845.1">
    <property type="nucleotide sequence ID" value="NZ_JAODIY010000007.1"/>
</dbReference>
<proteinExistence type="predicted"/>
<dbReference type="Proteomes" id="UP001596414">
    <property type="component" value="Unassembled WGS sequence"/>
</dbReference>
<accession>A0ABD5XBR3</accession>
<name>A0ABD5XBR3_9EURY</name>
<sequence length="104" mass="11482">MTGWEASTRRYSFGTAVDLPALLNEHHIEFLDVDDTRAVVIFTEAILNVEVDSGSLDHADVVEVAVFEPPADIDPTDQEALRGLIDEFVDRVATWAGTSVTHRD</sequence>
<dbReference type="AlphaFoldDB" id="A0ABD5XBR3"/>
<reference evidence="1 2" key="1">
    <citation type="journal article" date="2014" name="Int. J. Syst. Evol. Microbiol.">
        <title>Complete genome sequence of Corynebacterium casei LMG S-19264T (=DSM 44701T), isolated from a smear-ripened cheese.</title>
        <authorList>
            <consortium name="US DOE Joint Genome Institute (JGI-PGF)"/>
            <person name="Walter F."/>
            <person name="Albersmeier A."/>
            <person name="Kalinowski J."/>
            <person name="Ruckert C."/>
        </authorList>
    </citation>
    <scope>NUCLEOTIDE SEQUENCE [LARGE SCALE GENOMIC DNA]</scope>
    <source>
        <strain evidence="1 2">CGMCC 4.7215</strain>
    </source>
</reference>
<gene>
    <name evidence="1" type="ORF">ACFQJ7_11445</name>
</gene>